<evidence type="ECO:0000256" key="4">
    <source>
        <dbReference type="ARBA" id="ARBA00022833"/>
    </source>
</evidence>
<dbReference type="Pfam" id="PF02900">
    <property type="entry name" value="LigB"/>
    <property type="match status" value="1"/>
</dbReference>
<dbReference type="PIRSF" id="PIRSF006157">
    <property type="entry name" value="Doxgns_DODA"/>
    <property type="match status" value="1"/>
</dbReference>
<accession>A0AAV5QZU3</accession>
<comment type="cofactor">
    <cofactor evidence="1">
        <name>Zn(2+)</name>
        <dbReference type="ChEBI" id="CHEBI:29105"/>
    </cofactor>
</comment>
<evidence type="ECO:0000256" key="5">
    <source>
        <dbReference type="ARBA" id="ARBA00023002"/>
    </source>
</evidence>
<sequence length="324" mass="36548">MAESEHFVFNESPSKKPLPIFFFSHGGPDFADGLDNPGAWETTKKVGRYIQNKVKPDFIIVVSAHWQTTKPDEIEVALPGIGEAWYTQNSVTSKKIRSDENGLIYDYYGFPKRFYETQFHTVPNKFIANDIVKTLKESDWFQSKTQERGIDHGVFVPLKVAFGDPTIADSNKLDVEVPLIQVSLAGTSDIEIHYRLGEALSKYRDLNGAILFSGMSVHNLRDHHMARALGNKPLHYNKPFHEIINKLLLDTKHEDQLEALKQLPRNPEWKEIYKAAHPTNEHLLPAIVAAGASRGDECKLLYGDEAGSLGWNIYSWGSTDGLDI</sequence>
<proteinExistence type="inferred from homology"/>
<evidence type="ECO:0000259" key="6">
    <source>
        <dbReference type="Pfam" id="PF02900"/>
    </source>
</evidence>
<dbReference type="GO" id="GO:0016702">
    <property type="term" value="F:oxidoreductase activity, acting on single donors with incorporation of molecular oxygen, incorporation of two atoms of oxygen"/>
    <property type="evidence" value="ECO:0007669"/>
    <property type="project" value="UniProtKB-ARBA"/>
</dbReference>
<keyword evidence="5" id="KW-0560">Oxidoreductase</keyword>
<dbReference type="AlphaFoldDB" id="A0AAV5QZU3"/>
<evidence type="ECO:0000313" key="7">
    <source>
        <dbReference type="EMBL" id="GMM44526.1"/>
    </source>
</evidence>
<dbReference type="PANTHER" id="PTHR30096">
    <property type="entry name" value="4,5-DOPA DIOXYGENASE EXTRADIOL-LIKE PROTEIN"/>
    <property type="match status" value="1"/>
</dbReference>
<comment type="similarity">
    <text evidence="2">Belongs to the DODA-type extradiol aromatic ring-opening dioxygenase family.</text>
</comment>
<evidence type="ECO:0000256" key="1">
    <source>
        <dbReference type="ARBA" id="ARBA00001947"/>
    </source>
</evidence>
<dbReference type="CDD" id="cd07363">
    <property type="entry name" value="45_DOPA_Dioxygenase"/>
    <property type="match status" value="1"/>
</dbReference>
<name>A0AAV5QZU3_PICKL</name>
<dbReference type="Proteomes" id="UP001378960">
    <property type="component" value="Unassembled WGS sequence"/>
</dbReference>
<dbReference type="SUPFAM" id="SSF53213">
    <property type="entry name" value="LigB-like"/>
    <property type="match status" value="1"/>
</dbReference>
<gene>
    <name evidence="7" type="ORF">DAPK24_011010</name>
</gene>
<dbReference type="GO" id="GO:0008270">
    <property type="term" value="F:zinc ion binding"/>
    <property type="evidence" value="ECO:0007669"/>
    <property type="project" value="InterPro"/>
</dbReference>
<dbReference type="PANTHER" id="PTHR30096:SF0">
    <property type="entry name" value="4,5-DOPA DIOXYGENASE EXTRADIOL-LIKE PROTEIN"/>
    <property type="match status" value="1"/>
</dbReference>
<reference evidence="7 8" key="1">
    <citation type="journal article" date="2023" name="Elife">
        <title>Identification of key yeast species and microbe-microbe interactions impacting larval growth of Drosophila in the wild.</title>
        <authorList>
            <person name="Mure A."/>
            <person name="Sugiura Y."/>
            <person name="Maeda R."/>
            <person name="Honda K."/>
            <person name="Sakurai N."/>
            <person name="Takahashi Y."/>
            <person name="Watada M."/>
            <person name="Katoh T."/>
            <person name="Gotoh A."/>
            <person name="Gotoh Y."/>
            <person name="Taniguchi I."/>
            <person name="Nakamura K."/>
            <person name="Hayashi T."/>
            <person name="Katayama T."/>
            <person name="Uemura T."/>
            <person name="Hattori Y."/>
        </authorList>
    </citation>
    <scope>NUCLEOTIDE SEQUENCE [LARGE SCALE GENOMIC DNA]</scope>
    <source>
        <strain evidence="7 8">PK-24</strain>
    </source>
</reference>
<protein>
    <recommendedName>
        <fullName evidence="6">Extradiol ring-cleavage dioxygenase class III enzyme subunit B domain-containing protein</fullName>
    </recommendedName>
</protein>
<keyword evidence="8" id="KW-1185">Reference proteome</keyword>
<dbReference type="Gene3D" id="3.40.830.10">
    <property type="entry name" value="LigB-like"/>
    <property type="match status" value="1"/>
</dbReference>
<organism evidence="7 8">
    <name type="scientific">Pichia kluyveri</name>
    <name type="common">Yeast</name>
    <dbReference type="NCBI Taxonomy" id="36015"/>
    <lineage>
        <taxon>Eukaryota</taxon>
        <taxon>Fungi</taxon>
        <taxon>Dikarya</taxon>
        <taxon>Ascomycota</taxon>
        <taxon>Saccharomycotina</taxon>
        <taxon>Pichiomycetes</taxon>
        <taxon>Pichiales</taxon>
        <taxon>Pichiaceae</taxon>
        <taxon>Pichia</taxon>
    </lineage>
</organism>
<dbReference type="GO" id="GO:0008198">
    <property type="term" value="F:ferrous iron binding"/>
    <property type="evidence" value="ECO:0007669"/>
    <property type="project" value="InterPro"/>
</dbReference>
<keyword evidence="4" id="KW-0862">Zinc</keyword>
<comment type="caution">
    <text evidence="7">The sequence shown here is derived from an EMBL/GenBank/DDBJ whole genome shotgun (WGS) entry which is preliminary data.</text>
</comment>
<feature type="domain" description="Extradiol ring-cleavage dioxygenase class III enzyme subunit B" evidence="6">
    <location>
        <begin position="40"/>
        <end position="296"/>
    </location>
</feature>
<evidence type="ECO:0000313" key="8">
    <source>
        <dbReference type="Proteomes" id="UP001378960"/>
    </source>
</evidence>
<dbReference type="InterPro" id="IPR014436">
    <property type="entry name" value="Extradiol_dOase_DODA"/>
</dbReference>
<dbReference type="EMBL" id="BTGB01000001">
    <property type="protein sequence ID" value="GMM44526.1"/>
    <property type="molecule type" value="Genomic_DNA"/>
</dbReference>
<evidence type="ECO:0000256" key="3">
    <source>
        <dbReference type="ARBA" id="ARBA00022723"/>
    </source>
</evidence>
<evidence type="ECO:0000256" key="2">
    <source>
        <dbReference type="ARBA" id="ARBA00007581"/>
    </source>
</evidence>
<dbReference type="InterPro" id="IPR004183">
    <property type="entry name" value="Xdiol_dOase_suB"/>
</dbReference>
<keyword evidence="3" id="KW-0479">Metal-binding</keyword>